<dbReference type="GO" id="GO:0070403">
    <property type="term" value="F:NAD+ binding"/>
    <property type="evidence" value="ECO:0007669"/>
    <property type="project" value="InterPro"/>
</dbReference>
<dbReference type="AlphaFoldDB" id="A0A9P9HP68"/>
<evidence type="ECO:0000256" key="5">
    <source>
        <dbReference type="ARBA" id="ARBA00022833"/>
    </source>
</evidence>
<evidence type="ECO:0000256" key="8">
    <source>
        <dbReference type="SAM" id="MobiDB-lite"/>
    </source>
</evidence>
<comment type="similarity">
    <text evidence="2">Belongs to the sirtuin family. Class I subfamily.</text>
</comment>
<dbReference type="RefSeq" id="XP_046053002.1">
    <property type="nucleotide sequence ID" value="XM_046192094.1"/>
</dbReference>
<feature type="region of interest" description="Disordered" evidence="8">
    <location>
        <begin position="317"/>
        <end position="440"/>
    </location>
</feature>
<feature type="active site" description="Proton acceptor" evidence="7">
    <location>
        <position position="145"/>
    </location>
</feature>
<feature type="binding site" evidence="7">
    <location>
        <position position="156"/>
    </location>
    <ligand>
        <name>Zn(2+)</name>
        <dbReference type="ChEBI" id="CHEBI:29105"/>
    </ligand>
</feature>
<evidence type="ECO:0000259" key="9">
    <source>
        <dbReference type="PROSITE" id="PS50305"/>
    </source>
</evidence>
<evidence type="ECO:0000256" key="4">
    <source>
        <dbReference type="ARBA" id="ARBA00022723"/>
    </source>
</evidence>
<dbReference type="InterPro" id="IPR003000">
    <property type="entry name" value="Sirtuin"/>
</dbReference>
<proteinExistence type="inferred from homology"/>
<organism evidence="10 11">
    <name type="scientific">Fusarium redolens</name>
    <dbReference type="NCBI Taxonomy" id="48865"/>
    <lineage>
        <taxon>Eukaryota</taxon>
        <taxon>Fungi</taxon>
        <taxon>Dikarya</taxon>
        <taxon>Ascomycota</taxon>
        <taxon>Pezizomycotina</taxon>
        <taxon>Sordariomycetes</taxon>
        <taxon>Hypocreomycetidae</taxon>
        <taxon>Hypocreales</taxon>
        <taxon>Nectriaceae</taxon>
        <taxon>Fusarium</taxon>
        <taxon>Fusarium redolens species complex</taxon>
    </lineage>
</organism>
<feature type="binding site" evidence="7">
    <location>
        <position position="153"/>
    </location>
    <ligand>
        <name>Zn(2+)</name>
        <dbReference type="ChEBI" id="CHEBI:29105"/>
    </ligand>
</feature>
<reference evidence="10" key="1">
    <citation type="journal article" date="2021" name="Nat. Commun.">
        <title>Genetic determinants of endophytism in the Arabidopsis root mycobiome.</title>
        <authorList>
            <person name="Mesny F."/>
            <person name="Miyauchi S."/>
            <person name="Thiergart T."/>
            <person name="Pickel B."/>
            <person name="Atanasova L."/>
            <person name="Karlsson M."/>
            <person name="Huettel B."/>
            <person name="Barry K.W."/>
            <person name="Haridas S."/>
            <person name="Chen C."/>
            <person name="Bauer D."/>
            <person name="Andreopoulos W."/>
            <person name="Pangilinan J."/>
            <person name="LaButti K."/>
            <person name="Riley R."/>
            <person name="Lipzen A."/>
            <person name="Clum A."/>
            <person name="Drula E."/>
            <person name="Henrissat B."/>
            <person name="Kohler A."/>
            <person name="Grigoriev I.V."/>
            <person name="Martin F.M."/>
            <person name="Hacquard S."/>
        </authorList>
    </citation>
    <scope>NUCLEOTIDE SEQUENCE</scope>
    <source>
        <strain evidence="10">MPI-CAGE-AT-0023</strain>
    </source>
</reference>
<evidence type="ECO:0000313" key="11">
    <source>
        <dbReference type="Proteomes" id="UP000720189"/>
    </source>
</evidence>
<sequence length="440" mass="48151">MGQEESSMSYGGPPTTLTERSLDAVAEYIKTGRSKRIVVLTGAGISTAAGIPDFRSPGTGLYANLARLNLPYAEAVFDISYFRNHPEPFYVLANELYPGKFSPTVSHAFIALLARKGLLQMLFTQNIDCLERVAGVPSDKIIEAHGSFATQRCIECKEEYPDEKMKEHVFGGKVPYCDKEGCKGLVKPDIVFFGEALPKAFDNNTYQVAMADLVLIVGTSLSVYPFAALPSMAQEGKPRVLFNMEKVGQIGTRSDDVVELGDCDAGIRKLADALGWRDELEKLWRQTVGDAEADRQLGGREKNDVQDEVERLAAEVGAVVIDESDEGGVLSEKEPTKHKDGPAVSEKPKDEDKQREPEMVTATATTDVEEDTKEALKTQQPKLDQAHVEQLQAEASKTESLVTEPPKPQTPKEDPPQVEKSKEEATKEGTAPATLSTEEK</sequence>
<dbReference type="InterPro" id="IPR026591">
    <property type="entry name" value="Sirtuin_cat_small_dom_sf"/>
</dbReference>
<evidence type="ECO:0000256" key="3">
    <source>
        <dbReference type="ARBA" id="ARBA00022679"/>
    </source>
</evidence>
<comment type="caution">
    <text evidence="10">The sequence shown here is derived from an EMBL/GenBank/DDBJ whole genome shotgun (WGS) entry which is preliminary data.</text>
</comment>
<feature type="compositionally biased region" description="Basic and acidic residues" evidence="8">
    <location>
        <begin position="410"/>
        <end position="427"/>
    </location>
</feature>
<keyword evidence="3" id="KW-0808">Transferase</keyword>
<evidence type="ECO:0000256" key="2">
    <source>
        <dbReference type="ARBA" id="ARBA00006924"/>
    </source>
</evidence>
<name>A0A9P9HP68_FUSRE</name>
<dbReference type="InterPro" id="IPR050134">
    <property type="entry name" value="NAD-dep_sirtuin_deacylases"/>
</dbReference>
<dbReference type="Gene3D" id="3.40.50.1220">
    <property type="entry name" value="TPP-binding domain"/>
    <property type="match status" value="1"/>
</dbReference>
<feature type="compositionally biased region" description="Basic and acidic residues" evidence="8">
    <location>
        <begin position="331"/>
        <end position="358"/>
    </location>
</feature>
<dbReference type="GO" id="GO:0046872">
    <property type="term" value="F:metal ion binding"/>
    <property type="evidence" value="ECO:0007669"/>
    <property type="project" value="UniProtKB-KW"/>
</dbReference>
<dbReference type="PROSITE" id="PS50305">
    <property type="entry name" value="SIRTUIN"/>
    <property type="match status" value="1"/>
</dbReference>
<dbReference type="OrthoDB" id="420264at2759"/>
<dbReference type="Proteomes" id="UP000720189">
    <property type="component" value="Unassembled WGS sequence"/>
</dbReference>
<dbReference type="PANTHER" id="PTHR11085">
    <property type="entry name" value="NAD-DEPENDENT PROTEIN DEACYLASE SIRTUIN-5, MITOCHONDRIAL-RELATED"/>
    <property type="match status" value="1"/>
</dbReference>
<dbReference type="SUPFAM" id="SSF52467">
    <property type="entry name" value="DHS-like NAD/FAD-binding domain"/>
    <property type="match status" value="1"/>
</dbReference>
<evidence type="ECO:0000256" key="6">
    <source>
        <dbReference type="ARBA" id="ARBA00023027"/>
    </source>
</evidence>
<dbReference type="Gene3D" id="3.30.1600.10">
    <property type="entry name" value="SIR2/SIRT2 'Small Domain"/>
    <property type="match status" value="1"/>
</dbReference>
<dbReference type="InterPro" id="IPR029035">
    <property type="entry name" value="DHS-like_NAD/FAD-binding_dom"/>
</dbReference>
<evidence type="ECO:0000313" key="10">
    <source>
        <dbReference type="EMBL" id="KAH7261125.1"/>
    </source>
</evidence>
<accession>A0A9P9HP68</accession>
<dbReference type="GO" id="GO:0017136">
    <property type="term" value="F:histone deacetylase activity, NAD-dependent"/>
    <property type="evidence" value="ECO:0007669"/>
    <property type="project" value="TreeGrafter"/>
</dbReference>
<dbReference type="GO" id="GO:0005634">
    <property type="term" value="C:nucleus"/>
    <property type="evidence" value="ECO:0007669"/>
    <property type="project" value="TreeGrafter"/>
</dbReference>
<keyword evidence="6" id="KW-0520">NAD</keyword>
<evidence type="ECO:0000256" key="7">
    <source>
        <dbReference type="PROSITE-ProRule" id="PRU00236"/>
    </source>
</evidence>
<keyword evidence="11" id="KW-1185">Reference proteome</keyword>
<feature type="domain" description="Deacetylase sirtuin-type" evidence="9">
    <location>
        <begin position="15"/>
        <end position="277"/>
    </location>
</feature>
<dbReference type="CDD" id="cd01408">
    <property type="entry name" value="SIRT1"/>
    <property type="match status" value="1"/>
</dbReference>
<keyword evidence="4 7" id="KW-0479">Metal-binding</keyword>
<dbReference type="GeneID" id="70222048"/>
<gene>
    <name evidence="10" type="ORF">BKA55DRAFT_560423</name>
</gene>
<dbReference type="PANTHER" id="PTHR11085:SF6">
    <property type="entry name" value="NAD-DEPENDENT PROTEIN DEACETYLASE SIRTUIN-2"/>
    <property type="match status" value="1"/>
</dbReference>
<protein>
    <submittedName>
        <fullName evidence="10">DHS-like NAD/FAD-binding domain-containing protein</fullName>
    </submittedName>
</protein>
<evidence type="ECO:0000256" key="1">
    <source>
        <dbReference type="ARBA" id="ARBA00001947"/>
    </source>
</evidence>
<dbReference type="InterPro" id="IPR026590">
    <property type="entry name" value="Ssirtuin_cat_dom"/>
</dbReference>
<dbReference type="Pfam" id="PF02146">
    <property type="entry name" value="SIR2"/>
    <property type="match status" value="1"/>
</dbReference>
<comment type="cofactor">
    <cofactor evidence="1">
        <name>Zn(2+)</name>
        <dbReference type="ChEBI" id="CHEBI:29105"/>
    </cofactor>
</comment>
<dbReference type="EMBL" id="JAGMUX010000004">
    <property type="protein sequence ID" value="KAH7261125.1"/>
    <property type="molecule type" value="Genomic_DNA"/>
</dbReference>
<keyword evidence="5 7" id="KW-0862">Zinc</keyword>
<feature type="binding site" evidence="7">
    <location>
        <position position="177"/>
    </location>
    <ligand>
        <name>Zn(2+)</name>
        <dbReference type="ChEBI" id="CHEBI:29105"/>
    </ligand>
</feature>
<feature type="binding site" evidence="7">
    <location>
        <position position="182"/>
    </location>
    <ligand>
        <name>Zn(2+)</name>
        <dbReference type="ChEBI" id="CHEBI:29105"/>
    </ligand>
</feature>